<dbReference type="GO" id="GO:0000287">
    <property type="term" value="F:magnesium ion binding"/>
    <property type="evidence" value="ECO:0007669"/>
    <property type="project" value="InterPro"/>
</dbReference>
<dbReference type="RefSeq" id="WP_003512164.1">
    <property type="nucleotide sequence ID" value="NZ_CP013828.1"/>
</dbReference>
<dbReference type="GeneID" id="35803033"/>
<dbReference type="Gene3D" id="3.90.470.20">
    <property type="entry name" value="4'-phosphopantetheinyl transferase domain"/>
    <property type="match status" value="2"/>
</dbReference>
<sequence length="241" mass="28046">MITNMIAEGKDTLRLANLFLERYAAEHRVFYHIVDMREIARKIKVNEIDVLSVLSERELAHLKNLRNPKNRLQWISGRYAVKSAIFKYKAKERSIIDPRCLDVLKGADSAPFILQYSDMGVSITHAFPYCIGMVSDRAVGIDMEKIFLPEDALIKYFFSEREEKILKSFGNTDEYCVQSTILWTRKEALSKLFRLGMRMDFKKLDTLEDEVVFQETNRARLFSFICNNYCISLALPGFNKD</sequence>
<dbReference type="Proteomes" id="UP000223596">
    <property type="component" value="Unassembled WGS sequence"/>
</dbReference>
<reference evidence="3 4" key="1">
    <citation type="submission" date="2017-09" db="EMBL/GenBank/DDBJ databases">
        <title>Evaluation of Pacific Biosciences Sequencing Technology to Finishing C. thermocellum Genome Sequences.</title>
        <authorList>
            <person name="Brown S."/>
        </authorList>
    </citation>
    <scope>NUCLEOTIDE SEQUENCE [LARGE SCALE GENOMIC DNA]</scope>
    <source>
        <strain evidence="3 4">AD2</strain>
    </source>
</reference>
<dbReference type="GO" id="GO:0008897">
    <property type="term" value="F:holo-[acyl-carrier-protein] synthase activity"/>
    <property type="evidence" value="ECO:0007669"/>
    <property type="project" value="InterPro"/>
</dbReference>
<protein>
    <submittedName>
        <fullName evidence="3">Phosphopantetheinyl transferase</fullName>
    </submittedName>
</protein>
<evidence type="ECO:0000313" key="3">
    <source>
        <dbReference type="EMBL" id="PFH03387.1"/>
    </source>
</evidence>
<dbReference type="EMBL" id="PDBW01000001">
    <property type="protein sequence ID" value="PFH03387.1"/>
    <property type="molecule type" value="Genomic_DNA"/>
</dbReference>
<dbReference type="Pfam" id="PF01648">
    <property type="entry name" value="ACPS"/>
    <property type="match status" value="1"/>
</dbReference>
<dbReference type="SUPFAM" id="SSF56214">
    <property type="entry name" value="4'-phosphopantetheinyl transferase"/>
    <property type="match status" value="2"/>
</dbReference>
<evidence type="ECO:0000256" key="1">
    <source>
        <dbReference type="ARBA" id="ARBA00022679"/>
    </source>
</evidence>
<gene>
    <name evidence="3" type="ORF">M972_112195</name>
</gene>
<organism evidence="3 4">
    <name type="scientific">Acetivibrio thermocellus AD2</name>
    <dbReference type="NCBI Taxonomy" id="1138384"/>
    <lineage>
        <taxon>Bacteria</taxon>
        <taxon>Bacillati</taxon>
        <taxon>Bacillota</taxon>
        <taxon>Clostridia</taxon>
        <taxon>Eubacteriales</taxon>
        <taxon>Oscillospiraceae</taxon>
        <taxon>Acetivibrio</taxon>
    </lineage>
</organism>
<feature type="domain" description="4'-phosphopantetheinyl transferase" evidence="2">
    <location>
        <begin position="138"/>
        <end position="222"/>
    </location>
</feature>
<name>A0AB36THK0_ACETH</name>
<evidence type="ECO:0000313" key="4">
    <source>
        <dbReference type="Proteomes" id="UP000223596"/>
    </source>
</evidence>
<proteinExistence type="predicted"/>
<evidence type="ECO:0000259" key="2">
    <source>
        <dbReference type="Pfam" id="PF01648"/>
    </source>
</evidence>
<dbReference type="InterPro" id="IPR037143">
    <property type="entry name" value="4-PPantetheinyl_Trfase_dom_sf"/>
</dbReference>
<comment type="caution">
    <text evidence="3">The sequence shown here is derived from an EMBL/GenBank/DDBJ whole genome shotgun (WGS) entry which is preliminary data.</text>
</comment>
<dbReference type="InterPro" id="IPR008278">
    <property type="entry name" value="4-PPantetheinyl_Trfase_dom"/>
</dbReference>
<keyword evidence="1 3" id="KW-0808">Transferase</keyword>
<dbReference type="AlphaFoldDB" id="A0AB36THK0"/>
<accession>A0AB36THK0</accession>